<dbReference type="AlphaFoldDB" id="A0A225WDG1"/>
<proteinExistence type="predicted"/>
<feature type="chain" id="PRO_5012759286" evidence="2">
    <location>
        <begin position="28"/>
        <end position="352"/>
    </location>
</feature>
<dbReference type="Proteomes" id="UP000198211">
    <property type="component" value="Unassembled WGS sequence"/>
</dbReference>
<protein>
    <submittedName>
        <fullName evidence="3">Uncharacterized protein</fullName>
    </submittedName>
</protein>
<dbReference type="OrthoDB" id="160987at2759"/>
<gene>
    <name evidence="3" type="ORF">PHMEG_00010684</name>
</gene>
<feature type="signal peptide" evidence="2">
    <location>
        <begin position="1"/>
        <end position="27"/>
    </location>
</feature>
<evidence type="ECO:0000256" key="1">
    <source>
        <dbReference type="SAM" id="MobiDB-lite"/>
    </source>
</evidence>
<sequence length="352" mass="37591">MPGVISSELITMVQSIVFLVLFEGWCCDHWNTVDPFHFLIGHSKPKLTMKAPSTILAIASLAVSVNAHGYISKPKATYEPNTIYTAYNALTTASINQAFAGGKFDGSPADNTKIFTERWNATGYKSLREMVDPIAPDYGKSVKTATPVDVTGYTEMWWQNDEYKEGFIASHEGPCEAWIDDVRIFHHDDCAAQFKTYPAKVPADYSSCKGDCLFSFYWSALHEPNWQIYKQCVPITNNSSGTPTQSSGSDEAVTPKPTTTTPTVTTAPVATEAPVAQTSTPAPEVTTASPVATKAPVAPTSTPAPDATDATPTATEGAAGSSSTPAPEATYETPEAPEATPATPPSNDNCAM</sequence>
<evidence type="ECO:0000313" key="3">
    <source>
        <dbReference type="EMBL" id="OWZ15645.1"/>
    </source>
</evidence>
<feature type="compositionally biased region" description="Low complexity" evidence="1">
    <location>
        <begin position="286"/>
        <end position="341"/>
    </location>
</feature>
<name>A0A225WDG1_9STRA</name>
<dbReference type="EMBL" id="NBNE01001082">
    <property type="protein sequence ID" value="OWZ15645.1"/>
    <property type="molecule type" value="Genomic_DNA"/>
</dbReference>
<reference evidence="4" key="1">
    <citation type="submission" date="2017-03" db="EMBL/GenBank/DDBJ databases">
        <title>Phytopthora megakarya and P. palmivora, two closely related causual agents of cacao black pod achieved similar genome size and gene model numbers by different mechanisms.</title>
        <authorList>
            <person name="Ali S."/>
            <person name="Shao J."/>
            <person name="Larry D.J."/>
            <person name="Kronmiller B."/>
            <person name="Shen D."/>
            <person name="Strem M.D."/>
            <person name="Melnick R.L."/>
            <person name="Guiltinan M.J."/>
            <person name="Tyler B.M."/>
            <person name="Meinhardt L.W."/>
            <person name="Bailey B.A."/>
        </authorList>
    </citation>
    <scope>NUCLEOTIDE SEQUENCE [LARGE SCALE GENOMIC DNA]</scope>
    <source>
        <strain evidence="4">zdho120</strain>
    </source>
</reference>
<feature type="compositionally biased region" description="Polar residues" evidence="1">
    <location>
        <begin position="239"/>
        <end position="249"/>
    </location>
</feature>
<accession>A0A225WDG1</accession>
<keyword evidence="2" id="KW-0732">Signal</keyword>
<feature type="region of interest" description="Disordered" evidence="1">
    <location>
        <begin position="239"/>
        <end position="352"/>
    </location>
</feature>
<evidence type="ECO:0000313" key="4">
    <source>
        <dbReference type="Proteomes" id="UP000198211"/>
    </source>
</evidence>
<comment type="caution">
    <text evidence="3">The sequence shown here is derived from an EMBL/GenBank/DDBJ whole genome shotgun (WGS) entry which is preliminary data.</text>
</comment>
<evidence type="ECO:0000256" key="2">
    <source>
        <dbReference type="SAM" id="SignalP"/>
    </source>
</evidence>
<keyword evidence="4" id="KW-1185">Reference proteome</keyword>
<feature type="compositionally biased region" description="Low complexity" evidence="1">
    <location>
        <begin position="252"/>
        <end position="278"/>
    </location>
</feature>
<organism evidence="3 4">
    <name type="scientific">Phytophthora megakarya</name>
    <dbReference type="NCBI Taxonomy" id="4795"/>
    <lineage>
        <taxon>Eukaryota</taxon>
        <taxon>Sar</taxon>
        <taxon>Stramenopiles</taxon>
        <taxon>Oomycota</taxon>
        <taxon>Peronosporomycetes</taxon>
        <taxon>Peronosporales</taxon>
        <taxon>Peronosporaceae</taxon>
        <taxon>Phytophthora</taxon>
    </lineage>
</organism>